<sequence length="489" mass="54396">MVPAIPSYPSDAGMRVTVAQALWPRRYTAHHLPPSSTALLKATNVLPILPNLAVAPPNRRTYPRRPPTPLPLPSRLATVACLVATSAASPRPPDLGGLRCREAAELVLEEAAVGAHILLGLRREEAAALELEEAVINLQRKVAAAKSKQPHRGGEWNGAEPSPRPTRVAAAAGEQVWSGGDAAVESRSRVRIESKGVSSVKKRGGMAMTGYKYQAQELMRDYLLADPLVPYTSVLVGIALCKMLNELVLTEEGKTRHKRYLAYDLTRVLSSFYFKGYSSLTKIQRVEWNNRGMSSAHAIFITAISLYLVMSTDLFSDRLKGPITFRNSIISTFALGVSVGYFIADLAMIFWLYPSLGGMEYIVHHTLSLVAIAYTMLSGEGQFYTYMVLISETTTPEINLRWFLDTAGLKKSSAYLVNGILMFVAWLVARILLFIYVFYHIYLHYSQVMQMHAFGYYLTFIVPSVLFVMNTMWFMKILKGVKKTLGKWS</sequence>
<dbReference type="PANTHER" id="PTHR13439:SF71">
    <property type="entry name" value="EXPRESSED PROTEIN"/>
    <property type="match status" value="1"/>
</dbReference>
<evidence type="ECO:0000256" key="2">
    <source>
        <dbReference type="ARBA" id="ARBA00022692"/>
    </source>
</evidence>
<dbReference type="Proteomes" id="UP000007015">
    <property type="component" value="Chromosome 3"/>
</dbReference>
<feature type="transmembrane region" description="Helical" evidence="7">
    <location>
        <begin position="420"/>
        <end position="442"/>
    </location>
</feature>
<organism evidence="9 10">
    <name type="scientific">Oryza sativa subsp. indica</name>
    <name type="common">Rice</name>
    <dbReference type="NCBI Taxonomy" id="39946"/>
    <lineage>
        <taxon>Eukaryota</taxon>
        <taxon>Viridiplantae</taxon>
        <taxon>Streptophyta</taxon>
        <taxon>Embryophyta</taxon>
        <taxon>Tracheophyta</taxon>
        <taxon>Spermatophyta</taxon>
        <taxon>Magnoliopsida</taxon>
        <taxon>Liliopsida</taxon>
        <taxon>Poales</taxon>
        <taxon>Poaceae</taxon>
        <taxon>BOP clade</taxon>
        <taxon>Oryzoideae</taxon>
        <taxon>Oryzeae</taxon>
        <taxon>Oryzinae</taxon>
        <taxon>Oryza</taxon>
        <taxon>Oryza sativa</taxon>
    </lineage>
</organism>
<feature type="transmembrane region" description="Helical" evidence="7">
    <location>
        <begin position="359"/>
        <end position="377"/>
    </location>
</feature>
<feature type="region of interest" description="Disordered" evidence="6">
    <location>
        <begin position="146"/>
        <end position="165"/>
    </location>
</feature>
<protein>
    <recommendedName>
        <fullName evidence="8">TLC domain-containing protein</fullName>
    </recommendedName>
</protein>
<evidence type="ECO:0000259" key="8">
    <source>
        <dbReference type="PROSITE" id="PS50922"/>
    </source>
</evidence>
<evidence type="ECO:0000256" key="3">
    <source>
        <dbReference type="ARBA" id="ARBA00022989"/>
    </source>
</evidence>
<dbReference type="SMART" id="SM00724">
    <property type="entry name" value="TLC"/>
    <property type="match status" value="1"/>
</dbReference>
<keyword evidence="10" id="KW-1185">Reference proteome</keyword>
<dbReference type="EMBL" id="CM000128">
    <property type="protein sequence ID" value="EEC75879.1"/>
    <property type="molecule type" value="Genomic_DNA"/>
</dbReference>
<feature type="transmembrane region" description="Helical" evidence="7">
    <location>
        <begin position="454"/>
        <end position="475"/>
    </location>
</feature>
<dbReference type="PROSITE" id="PS50922">
    <property type="entry name" value="TLC"/>
    <property type="match status" value="1"/>
</dbReference>
<reference evidence="9 10" key="1">
    <citation type="journal article" date="2005" name="PLoS Biol.">
        <title>The genomes of Oryza sativa: a history of duplications.</title>
        <authorList>
            <person name="Yu J."/>
            <person name="Wang J."/>
            <person name="Lin W."/>
            <person name="Li S."/>
            <person name="Li H."/>
            <person name="Zhou J."/>
            <person name="Ni P."/>
            <person name="Dong W."/>
            <person name="Hu S."/>
            <person name="Zeng C."/>
            <person name="Zhang J."/>
            <person name="Zhang Y."/>
            <person name="Li R."/>
            <person name="Xu Z."/>
            <person name="Li S."/>
            <person name="Li X."/>
            <person name="Zheng H."/>
            <person name="Cong L."/>
            <person name="Lin L."/>
            <person name="Yin J."/>
            <person name="Geng J."/>
            <person name="Li G."/>
            <person name="Shi J."/>
            <person name="Liu J."/>
            <person name="Lv H."/>
            <person name="Li J."/>
            <person name="Wang J."/>
            <person name="Deng Y."/>
            <person name="Ran L."/>
            <person name="Shi X."/>
            <person name="Wang X."/>
            <person name="Wu Q."/>
            <person name="Li C."/>
            <person name="Ren X."/>
            <person name="Wang J."/>
            <person name="Wang X."/>
            <person name="Li D."/>
            <person name="Liu D."/>
            <person name="Zhang X."/>
            <person name="Ji Z."/>
            <person name="Zhao W."/>
            <person name="Sun Y."/>
            <person name="Zhang Z."/>
            <person name="Bao J."/>
            <person name="Han Y."/>
            <person name="Dong L."/>
            <person name="Ji J."/>
            <person name="Chen P."/>
            <person name="Wu S."/>
            <person name="Liu J."/>
            <person name="Xiao Y."/>
            <person name="Bu D."/>
            <person name="Tan J."/>
            <person name="Yang L."/>
            <person name="Ye C."/>
            <person name="Zhang J."/>
            <person name="Xu J."/>
            <person name="Zhou Y."/>
            <person name="Yu Y."/>
            <person name="Zhang B."/>
            <person name="Zhuang S."/>
            <person name="Wei H."/>
            <person name="Liu B."/>
            <person name="Lei M."/>
            <person name="Yu H."/>
            <person name="Li Y."/>
            <person name="Xu H."/>
            <person name="Wei S."/>
            <person name="He X."/>
            <person name="Fang L."/>
            <person name="Zhang Z."/>
            <person name="Zhang Y."/>
            <person name="Huang X."/>
            <person name="Su Z."/>
            <person name="Tong W."/>
            <person name="Li J."/>
            <person name="Tong Z."/>
            <person name="Li S."/>
            <person name="Ye J."/>
            <person name="Wang L."/>
            <person name="Fang L."/>
            <person name="Lei T."/>
            <person name="Chen C."/>
            <person name="Chen H."/>
            <person name="Xu Z."/>
            <person name="Li H."/>
            <person name="Huang H."/>
            <person name="Zhang F."/>
            <person name="Xu H."/>
            <person name="Li N."/>
            <person name="Zhao C."/>
            <person name="Li S."/>
            <person name="Dong L."/>
            <person name="Huang Y."/>
            <person name="Li L."/>
            <person name="Xi Y."/>
            <person name="Qi Q."/>
            <person name="Li W."/>
            <person name="Zhang B."/>
            <person name="Hu W."/>
            <person name="Zhang Y."/>
            <person name="Tian X."/>
            <person name="Jiao Y."/>
            <person name="Liang X."/>
            <person name="Jin J."/>
            <person name="Gao L."/>
            <person name="Zheng W."/>
            <person name="Hao B."/>
            <person name="Liu S."/>
            <person name="Wang W."/>
            <person name="Yuan L."/>
            <person name="Cao M."/>
            <person name="McDermott J."/>
            <person name="Samudrala R."/>
            <person name="Wang J."/>
            <person name="Wong G.K."/>
            <person name="Yang H."/>
        </authorList>
    </citation>
    <scope>NUCLEOTIDE SEQUENCE [LARGE SCALE GENOMIC DNA]</scope>
    <source>
        <strain evidence="10">cv. 93-11</strain>
    </source>
</reference>
<name>B8AP55_ORYSI</name>
<proteinExistence type="predicted"/>
<dbReference type="PANTHER" id="PTHR13439">
    <property type="entry name" value="CT120 PROTEIN"/>
    <property type="match status" value="1"/>
</dbReference>
<keyword evidence="2 5" id="KW-0812">Transmembrane</keyword>
<evidence type="ECO:0000256" key="1">
    <source>
        <dbReference type="ARBA" id="ARBA00004141"/>
    </source>
</evidence>
<dbReference type="AlphaFoldDB" id="B8AP55"/>
<dbReference type="Pfam" id="PF03798">
    <property type="entry name" value="TRAM_LAG1_CLN8"/>
    <property type="match status" value="1"/>
</dbReference>
<dbReference type="STRING" id="39946.B8AP55"/>
<evidence type="ECO:0000313" key="9">
    <source>
        <dbReference type="EMBL" id="EEC75879.1"/>
    </source>
</evidence>
<dbReference type="GO" id="GO:0005783">
    <property type="term" value="C:endoplasmic reticulum"/>
    <property type="evidence" value="ECO:0007669"/>
    <property type="project" value="TreeGrafter"/>
</dbReference>
<keyword evidence="3 7" id="KW-1133">Transmembrane helix</keyword>
<evidence type="ECO:0000256" key="6">
    <source>
        <dbReference type="SAM" id="MobiDB-lite"/>
    </source>
</evidence>
<dbReference type="GO" id="GO:0016020">
    <property type="term" value="C:membrane"/>
    <property type="evidence" value="ECO:0007669"/>
    <property type="project" value="UniProtKB-SubCell"/>
</dbReference>
<dbReference type="OMA" id="EWNGAEP"/>
<dbReference type="Gramene" id="BGIOSGA010097-TA">
    <property type="protein sequence ID" value="BGIOSGA010097-PA"/>
    <property type="gene ID" value="BGIOSGA010097"/>
</dbReference>
<evidence type="ECO:0000256" key="4">
    <source>
        <dbReference type="ARBA" id="ARBA00023136"/>
    </source>
</evidence>
<dbReference type="GO" id="GO:0055088">
    <property type="term" value="P:lipid homeostasis"/>
    <property type="evidence" value="ECO:0007669"/>
    <property type="project" value="TreeGrafter"/>
</dbReference>
<accession>B8AP55</accession>
<keyword evidence="4 5" id="KW-0472">Membrane</keyword>
<dbReference type="HOGENOM" id="CLU_034597_3_0_1"/>
<feature type="transmembrane region" description="Helical" evidence="7">
    <location>
        <begin position="328"/>
        <end position="353"/>
    </location>
</feature>
<feature type="transmembrane region" description="Helical" evidence="7">
    <location>
        <begin position="297"/>
        <end position="316"/>
    </location>
</feature>
<evidence type="ECO:0000313" key="10">
    <source>
        <dbReference type="Proteomes" id="UP000007015"/>
    </source>
</evidence>
<gene>
    <name evidence="9" type="ORF">OsI_12914</name>
</gene>
<comment type="subcellular location">
    <subcellularLocation>
        <location evidence="1">Membrane</location>
        <topology evidence="1">Multi-pass membrane protein</topology>
    </subcellularLocation>
</comment>
<evidence type="ECO:0000256" key="7">
    <source>
        <dbReference type="SAM" id="Phobius"/>
    </source>
</evidence>
<evidence type="ECO:0000256" key="5">
    <source>
        <dbReference type="PROSITE-ProRule" id="PRU00205"/>
    </source>
</evidence>
<dbReference type="InterPro" id="IPR050846">
    <property type="entry name" value="TLCD"/>
</dbReference>
<dbReference type="InterPro" id="IPR006634">
    <property type="entry name" value="TLC-dom"/>
</dbReference>
<feature type="domain" description="TLC" evidence="8">
    <location>
        <begin position="283"/>
        <end position="486"/>
    </location>
</feature>